<dbReference type="EMBL" id="CAUOFW020005126">
    <property type="protein sequence ID" value="CAK9168658.1"/>
    <property type="molecule type" value="Genomic_DNA"/>
</dbReference>
<dbReference type="AlphaFoldDB" id="A0ABC8TMS5"/>
<keyword evidence="2" id="KW-1185">Reference proteome</keyword>
<gene>
    <name evidence="1" type="ORF">ILEXP_LOCUS38061</name>
</gene>
<dbReference type="InterPro" id="IPR044830">
    <property type="entry name" value="HD-Zip_III"/>
</dbReference>
<name>A0ABC8TMS5_9AQUA</name>
<comment type="caution">
    <text evidence="1">The sequence shown here is derived from an EMBL/GenBank/DDBJ whole genome shotgun (WGS) entry which is preliminary data.</text>
</comment>
<dbReference type="PANTHER" id="PTHR45950:SF10">
    <property type="entry name" value="HOMEOBOX-LEUCINE ZIPPER PROTEIN REVOLUTA"/>
    <property type="match status" value="1"/>
</dbReference>
<reference evidence="1 2" key="1">
    <citation type="submission" date="2024-02" db="EMBL/GenBank/DDBJ databases">
        <authorList>
            <person name="Vignale AGUSTIN F."/>
            <person name="Sosa J E."/>
            <person name="Modenutti C."/>
        </authorList>
    </citation>
    <scope>NUCLEOTIDE SEQUENCE [LARGE SCALE GENOMIC DNA]</scope>
</reference>
<protein>
    <submittedName>
        <fullName evidence="1">Uncharacterized protein</fullName>
    </submittedName>
</protein>
<sequence length="121" mass="13176">MAKEMSGKLKCTLGKQPSVLRDLSQKLSRGFNDAINSFSDDGWSLVDYDAAEDLIICVNSTKKFGTDSNYNDALPLSGGILCVKSSMVLQASDISDYNGDCSISGGNTFPKRHHDIYNNNE</sequence>
<proteinExistence type="predicted"/>
<evidence type="ECO:0000313" key="2">
    <source>
        <dbReference type="Proteomes" id="UP001642360"/>
    </source>
</evidence>
<dbReference type="Proteomes" id="UP001642360">
    <property type="component" value="Unassembled WGS sequence"/>
</dbReference>
<dbReference type="PANTHER" id="PTHR45950">
    <property type="entry name" value="HOMEOBOX-LEUCINE ZIPPER PROTEIN ATHB-14"/>
    <property type="match status" value="1"/>
</dbReference>
<evidence type="ECO:0000313" key="1">
    <source>
        <dbReference type="EMBL" id="CAK9168658.1"/>
    </source>
</evidence>
<accession>A0ABC8TMS5</accession>
<organism evidence="1 2">
    <name type="scientific">Ilex paraguariensis</name>
    <name type="common">yerba mate</name>
    <dbReference type="NCBI Taxonomy" id="185542"/>
    <lineage>
        <taxon>Eukaryota</taxon>
        <taxon>Viridiplantae</taxon>
        <taxon>Streptophyta</taxon>
        <taxon>Embryophyta</taxon>
        <taxon>Tracheophyta</taxon>
        <taxon>Spermatophyta</taxon>
        <taxon>Magnoliopsida</taxon>
        <taxon>eudicotyledons</taxon>
        <taxon>Gunneridae</taxon>
        <taxon>Pentapetalae</taxon>
        <taxon>asterids</taxon>
        <taxon>campanulids</taxon>
        <taxon>Aquifoliales</taxon>
        <taxon>Aquifoliaceae</taxon>
        <taxon>Ilex</taxon>
    </lineage>
</organism>